<evidence type="ECO:0000256" key="2">
    <source>
        <dbReference type="ARBA" id="ARBA00011059"/>
    </source>
</evidence>
<dbReference type="SUPFAM" id="SSF50978">
    <property type="entry name" value="WD40 repeat-like"/>
    <property type="match status" value="1"/>
</dbReference>
<dbReference type="GO" id="GO:0036157">
    <property type="term" value="C:outer dynein arm"/>
    <property type="evidence" value="ECO:0007669"/>
    <property type="project" value="TreeGrafter"/>
</dbReference>
<evidence type="ECO:0000256" key="9">
    <source>
        <dbReference type="ARBA" id="ARBA00023175"/>
    </source>
</evidence>
<keyword evidence="7" id="KW-0243">Dynein</keyword>
<evidence type="ECO:0000256" key="1">
    <source>
        <dbReference type="ARBA" id="ARBA00004430"/>
    </source>
</evidence>
<keyword evidence="10" id="KW-0206">Cytoskeleton</keyword>
<keyword evidence="6" id="KW-0677">Repeat</keyword>
<keyword evidence="8" id="KW-0969">Cilium</keyword>
<dbReference type="GO" id="GO:0036158">
    <property type="term" value="P:outer dynein arm assembly"/>
    <property type="evidence" value="ECO:0007669"/>
    <property type="project" value="TreeGrafter"/>
</dbReference>
<keyword evidence="9" id="KW-0505">Motor protein</keyword>
<dbReference type="GO" id="GO:0003341">
    <property type="term" value="P:cilium movement"/>
    <property type="evidence" value="ECO:0007669"/>
    <property type="project" value="TreeGrafter"/>
</dbReference>
<dbReference type="PANTHER" id="PTHR12442:SF7">
    <property type="entry name" value="DYNEIN AXONEMAL INTERMEDIATE CHAIN 2"/>
    <property type="match status" value="1"/>
</dbReference>
<name>A0A813E2R2_POLGL</name>
<organism evidence="12 13">
    <name type="scientific">Polarella glacialis</name>
    <name type="common">Dinoflagellate</name>
    <dbReference type="NCBI Taxonomy" id="89957"/>
    <lineage>
        <taxon>Eukaryota</taxon>
        <taxon>Sar</taxon>
        <taxon>Alveolata</taxon>
        <taxon>Dinophyceae</taxon>
        <taxon>Suessiales</taxon>
        <taxon>Suessiaceae</taxon>
        <taxon>Polarella</taxon>
    </lineage>
</organism>
<dbReference type="GO" id="GO:0005874">
    <property type="term" value="C:microtubule"/>
    <property type="evidence" value="ECO:0007669"/>
    <property type="project" value="UniProtKB-KW"/>
</dbReference>
<evidence type="ECO:0000256" key="11">
    <source>
        <dbReference type="ARBA" id="ARBA00023273"/>
    </source>
</evidence>
<evidence type="ECO:0000256" key="7">
    <source>
        <dbReference type="ARBA" id="ARBA00023017"/>
    </source>
</evidence>
<evidence type="ECO:0000313" key="13">
    <source>
        <dbReference type="Proteomes" id="UP000654075"/>
    </source>
</evidence>
<evidence type="ECO:0000256" key="10">
    <source>
        <dbReference type="ARBA" id="ARBA00023212"/>
    </source>
</evidence>
<dbReference type="Proteomes" id="UP000654075">
    <property type="component" value="Unassembled WGS sequence"/>
</dbReference>
<dbReference type="GO" id="GO:0045504">
    <property type="term" value="F:dynein heavy chain binding"/>
    <property type="evidence" value="ECO:0007669"/>
    <property type="project" value="TreeGrafter"/>
</dbReference>
<evidence type="ECO:0000256" key="5">
    <source>
        <dbReference type="ARBA" id="ARBA00022701"/>
    </source>
</evidence>
<keyword evidence="5" id="KW-0493">Microtubule</keyword>
<keyword evidence="13" id="KW-1185">Reference proteome</keyword>
<protein>
    <submittedName>
        <fullName evidence="12">Uncharacterized protein</fullName>
    </submittedName>
</protein>
<dbReference type="InterPro" id="IPR036322">
    <property type="entry name" value="WD40_repeat_dom_sf"/>
</dbReference>
<dbReference type="GO" id="GO:0045503">
    <property type="term" value="F:dynein light chain binding"/>
    <property type="evidence" value="ECO:0007669"/>
    <property type="project" value="TreeGrafter"/>
</dbReference>
<proteinExistence type="inferred from homology"/>
<evidence type="ECO:0000256" key="6">
    <source>
        <dbReference type="ARBA" id="ARBA00022737"/>
    </source>
</evidence>
<evidence type="ECO:0000256" key="4">
    <source>
        <dbReference type="ARBA" id="ARBA00022574"/>
    </source>
</evidence>
<sequence length="176" mass="20197">MQEAGPTKFLVGSEHGITLACTKRPKKAVEIGTWFGAEDRGGYGAHFGPVYCVKRNPFHVKYFLTVGDWCCKMWMEELKGPMMQTPYYPSFLSSACWSPTRAGVFFVSRHDGRLDTWDYFYRMNEVSLSQKVSDYALTSLNVQALAHQQPCFKTCRHSKTSLKHVFKHRAVSRLLR</sequence>
<comment type="subcellular location">
    <subcellularLocation>
        <location evidence="1">Cytoplasm</location>
        <location evidence="1">Cytoskeleton</location>
        <location evidence="1">Cilium axoneme</location>
    </subcellularLocation>
</comment>
<dbReference type="Gene3D" id="2.130.10.10">
    <property type="entry name" value="YVTN repeat-like/Quinoprotein amine dehydrogenase"/>
    <property type="match status" value="1"/>
</dbReference>
<dbReference type="InterPro" id="IPR015943">
    <property type="entry name" value="WD40/YVTN_repeat-like_dom_sf"/>
</dbReference>
<dbReference type="PANTHER" id="PTHR12442">
    <property type="entry name" value="DYNEIN INTERMEDIATE CHAIN"/>
    <property type="match status" value="1"/>
</dbReference>
<keyword evidence="4" id="KW-0853">WD repeat</keyword>
<accession>A0A813E2R2</accession>
<comment type="caution">
    <text evidence="12">The sequence shown here is derived from an EMBL/GenBank/DDBJ whole genome shotgun (WGS) entry which is preliminary data.</text>
</comment>
<evidence type="ECO:0000256" key="3">
    <source>
        <dbReference type="ARBA" id="ARBA00022490"/>
    </source>
</evidence>
<keyword evidence="3" id="KW-0963">Cytoplasm</keyword>
<gene>
    <name evidence="12" type="ORF">PGLA1383_LOCUS14716</name>
</gene>
<evidence type="ECO:0000256" key="8">
    <source>
        <dbReference type="ARBA" id="ARBA00023069"/>
    </source>
</evidence>
<reference evidence="12" key="1">
    <citation type="submission" date="2021-02" db="EMBL/GenBank/DDBJ databases">
        <authorList>
            <person name="Dougan E. K."/>
            <person name="Rhodes N."/>
            <person name="Thang M."/>
            <person name="Chan C."/>
        </authorList>
    </citation>
    <scope>NUCLEOTIDE SEQUENCE</scope>
</reference>
<dbReference type="AlphaFoldDB" id="A0A813E2R2"/>
<dbReference type="OrthoDB" id="366230at2759"/>
<comment type="similarity">
    <text evidence="2">Belongs to the dynein intermediate chain family.</text>
</comment>
<keyword evidence="11" id="KW-0966">Cell projection</keyword>
<dbReference type="InterPro" id="IPR050687">
    <property type="entry name" value="Dynein_IC"/>
</dbReference>
<dbReference type="EMBL" id="CAJNNV010008435">
    <property type="protein sequence ID" value="CAE8596250.1"/>
    <property type="molecule type" value="Genomic_DNA"/>
</dbReference>
<evidence type="ECO:0000313" key="12">
    <source>
        <dbReference type="EMBL" id="CAE8596250.1"/>
    </source>
</evidence>